<dbReference type="PROSITE" id="PS00284">
    <property type="entry name" value="SERPIN"/>
    <property type="match status" value="1"/>
</dbReference>
<sequence>MRCKKKKKKAYKIALKTSVKLPLSEANTAFCLALFKQLDEDKKSSNVFYSPLSISSALAMVMLGARANTATQMSECLKAQDDVHVKFSKLIKELNKARAPYSLSLANRLYGDQSYQFVEGFLADTKKHYDAELESVDFKTSAETARININSWVEKQTQDKIKDLLTPGVVDSMTRLVLVNAIYFKGNWDRKFDADLTKDAQFKLNKNENKPVKMMYQKAKFPLTYIPEVNCQILELPYKGKDLSMLIFLPKEMEDDTTGLEKELTYEKFVEWTQPHMMDTVEVQVGLPRFKMEESYDLKDILTRMGMVDAFDVRMSDFSGMSPANDLVLSQVVHKAFVEVNEEGTEAAAATGVIMMMRCARMPDQFIADHPFLFFIQHKPSMSVLFAGRFCSPA</sequence>
<proteinExistence type="inferred from homology"/>
<dbReference type="Proteomes" id="UP000472263">
    <property type="component" value="Chromosome 20"/>
</dbReference>
<evidence type="ECO:0000256" key="8">
    <source>
        <dbReference type="ARBA" id="ARBA00039202"/>
    </source>
</evidence>
<evidence type="ECO:0000256" key="1">
    <source>
        <dbReference type="ARBA" id="ARBA00004496"/>
    </source>
</evidence>
<evidence type="ECO:0000313" key="15">
    <source>
        <dbReference type="Proteomes" id="UP000472263"/>
    </source>
</evidence>
<accession>A0A668AU57</accession>
<keyword evidence="12" id="KW-0812">Transmembrane</keyword>
<dbReference type="InterPro" id="IPR023795">
    <property type="entry name" value="Serpin_CS"/>
</dbReference>
<evidence type="ECO:0000259" key="13">
    <source>
        <dbReference type="SMART" id="SM00093"/>
    </source>
</evidence>
<dbReference type="GO" id="GO:0005737">
    <property type="term" value="C:cytoplasm"/>
    <property type="evidence" value="ECO:0007669"/>
    <property type="project" value="UniProtKB-SubCell"/>
</dbReference>
<dbReference type="PANTHER" id="PTHR11461:SF204">
    <property type="entry name" value="SERPIN B6"/>
    <property type="match status" value="1"/>
</dbReference>
<gene>
    <name evidence="14" type="primary">LOC115378589</name>
</gene>
<comment type="subunit">
    <text evidence="7">Forms a complex with the monomeric form of beta-tryptase.</text>
</comment>
<dbReference type="GeneTree" id="ENSGT00940000154835"/>
<dbReference type="FunFam" id="3.30.497.10:FF:000001">
    <property type="entry name" value="Serine protease inhibitor"/>
    <property type="match status" value="1"/>
</dbReference>
<dbReference type="AlphaFoldDB" id="A0A668AU57"/>
<dbReference type="InterPro" id="IPR023796">
    <property type="entry name" value="Serpin_dom"/>
</dbReference>
<dbReference type="InterPro" id="IPR000215">
    <property type="entry name" value="Serpin_fam"/>
</dbReference>
<reference evidence="14" key="1">
    <citation type="submission" date="2019-06" db="EMBL/GenBank/DDBJ databases">
        <authorList>
            <consortium name="Wellcome Sanger Institute Data Sharing"/>
        </authorList>
    </citation>
    <scope>NUCLEOTIDE SEQUENCE [LARGE SCALE GENOMIC DNA]</scope>
</reference>
<dbReference type="SUPFAM" id="SSF56574">
    <property type="entry name" value="Serpins"/>
    <property type="match status" value="1"/>
</dbReference>
<comment type="similarity">
    <text evidence="2">Belongs to the serpin family. Ov-serpin subfamily.</text>
</comment>
<evidence type="ECO:0000256" key="10">
    <source>
        <dbReference type="ARBA" id="ARBA00073281"/>
    </source>
</evidence>
<evidence type="ECO:0000256" key="3">
    <source>
        <dbReference type="ARBA" id="ARBA00022490"/>
    </source>
</evidence>
<evidence type="ECO:0000256" key="6">
    <source>
        <dbReference type="ARBA" id="ARBA00022990"/>
    </source>
</evidence>
<dbReference type="GO" id="GO:0005615">
    <property type="term" value="C:extracellular space"/>
    <property type="evidence" value="ECO:0007669"/>
    <property type="project" value="InterPro"/>
</dbReference>
<reference evidence="14" key="2">
    <citation type="submission" date="2025-08" db="UniProtKB">
        <authorList>
            <consortium name="Ensembl"/>
        </authorList>
    </citation>
    <scope>IDENTIFICATION</scope>
</reference>
<keyword evidence="3" id="KW-0963">Cytoplasm</keyword>
<dbReference type="FunFam" id="2.30.39.10:FF:000014">
    <property type="entry name" value="Serpin family B member 9"/>
    <property type="match status" value="1"/>
</dbReference>
<dbReference type="SMART" id="SM00093">
    <property type="entry name" value="SERPIN"/>
    <property type="match status" value="1"/>
</dbReference>
<evidence type="ECO:0000256" key="5">
    <source>
        <dbReference type="ARBA" id="ARBA00022900"/>
    </source>
</evidence>
<dbReference type="InterPro" id="IPR042185">
    <property type="entry name" value="Serpin_sf_2"/>
</dbReference>
<evidence type="ECO:0000313" key="14">
    <source>
        <dbReference type="Ensembl" id="ENSMMDP00005055753.1"/>
    </source>
</evidence>
<keyword evidence="5" id="KW-0722">Serine protease inhibitor</keyword>
<dbReference type="InterPro" id="IPR036186">
    <property type="entry name" value="Serpin_sf"/>
</dbReference>
<dbReference type="Gene3D" id="2.30.39.10">
    <property type="entry name" value="Alpha-1-antitrypsin, domain 1"/>
    <property type="match status" value="1"/>
</dbReference>
<keyword evidence="4" id="KW-0646">Protease inhibitor</keyword>
<dbReference type="CDD" id="cd19956">
    <property type="entry name" value="serpinB"/>
    <property type="match status" value="1"/>
</dbReference>
<dbReference type="FunFam" id="2.10.310.10:FF:000001">
    <property type="entry name" value="Serpin family A member 1"/>
    <property type="match status" value="1"/>
</dbReference>
<organism evidence="14 15">
    <name type="scientific">Myripristis murdjan</name>
    <name type="common">pinecone soldierfish</name>
    <dbReference type="NCBI Taxonomy" id="586833"/>
    <lineage>
        <taxon>Eukaryota</taxon>
        <taxon>Metazoa</taxon>
        <taxon>Chordata</taxon>
        <taxon>Craniata</taxon>
        <taxon>Vertebrata</taxon>
        <taxon>Euteleostomi</taxon>
        <taxon>Actinopterygii</taxon>
        <taxon>Neopterygii</taxon>
        <taxon>Teleostei</taxon>
        <taxon>Neoteleostei</taxon>
        <taxon>Acanthomorphata</taxon>
        <taxon>Holocentriformes</taxon>
        <taxon>Holocentridae</taxon>
        <taxon>Myripristis</taxon>
    </lineage>
</organism>
<dbReference type="PANTHER" id="PTHR11461">
    <property type="entry name" value="SERINE PROTEASE INHIBITOR, SERPIN"/>
    <property type="match status" value="1"/>
</dbReference>
<feature type="domain" description="Serpin" evidence="13">
    <location>
        <begin position="32"/>
        <end position="393"/>
    </location>
</feature>
<evidence type="ECO:0000256" key="4">
    <source>
        <dbReference type="ARBA" id="ARBA00022690"/>
    </source>
</evidence>
<keyword evidence="12" id="KW-1133">Transmembrane helix</keyword>
<evidence type="ECO:0000256" key="7">
    <source>
        <dbReference type="ARBA" id="ARBA00038828"/>
    </source>
</evidence>
<reference evidence="14" key="3">
    <citation type="submission" date="2025-09" db="UniProtKB">
        <authorList>
            <consortium name="Ensembl"/>
        </authorList>
    </citation>
    <scope>IDENTIFICATION</scope>
</reference>
<evidence type="ECO:0000256" key="11">
    <source>
        <dbReference type="ARBA" id="ARBA00079383"/>
    </source>
</evidence>
<dbReference type="Ensembl" id="ENSMMDT00005056816.1">
    <property type="protein sequence ID" value="ENSMMDP00005055753.1"/>
    <property type="gene ID" value="ENSMMDG00005024942.1"/>
</dbReference>
<evidence type="ECO:0000256" key="9">
    <source>
        <dbReference type="ARBA" id="ARBA00059846"/>
    </source>
</evidence>
<keyword evidence="12" id="KW-0472">Membrane</keyword>
<comment type="subcellular location">
    <subcellularLocation>
        <location evidence="1">Cytoplasm</location>
    </subcellularLocation>
</comment>
<evidence type="ECO:0000256" key="12">
    <source>
        <dbReference type="SAM" id="Phobius"/>
    </source>
</evidence>
<feature type="transmembrane region" description="Helical" evidence="12">
    <location>
        <begin position="46"/>
        <end position="65"/>
    </location>
</feature>
<dbReference type="InterPro" id="IPR042178">
    <property type="entry name" value="Serpin_sf_1"/>
</dbReference>
<keyword evidence="15" id="KW-1185">Reference proteome</keyword>
<dbReference type="Pfam" id="PF00079">
    <property type="entry name" value="Serpin"/>
    <property type="match status" value="1"/>
</dbReference>
<dbReference type="GO" id="GO:0004867">
    <property type="term" value="F:serine-type endopeptidase inhibitor activity"/>
    <property type="evidence" value="ECO:0007669"/>
    <property type="project" value="UniProtKB-KW"/>
</dbReference>
<dbReference type="Gene3D" id="3.30.497.10">
    <property type="entry name" value="Antithrombin, subunit I, domain 2"/>
    <property type="match status" value="1"/>
</dbReference>
<keyword evidence="6" id="KW-0007">Acetylation</keyword>
<name>A0A668AU57_9TELE</name>
<evidence type="ECO:0000256" key="2">
    <source>
        <dbReference type="ARBA" id="ARBA00006426"/>
    </source>
</evidence>
<comment type="function">
    <text evidence="9">Regulates the activity of the neutrophil proteases.</text>
</comment>
<protein>
    <recommendedName>
        <fullName evidence="10">Leukocyte elastase inhibitor</fullName>
    </recommendedName>
    <alternativeName>
        <fullName evidence="11">Serpin B1</fullName>
    </alternativeName>
    <alternativeName>
        <fullName evidence="8">Serpin B6</fullName>
    </alternativeName>
</protein>